<dbReference type="EMBL" id="KV425992">
    <property type="protein sequence ID" value="KZV93306.1"/>
    <property type="molecule type" value="Genomic_DNA"/>
</dbReference>
<dbReference type="InParanoid" id="A0A165IEV2"/>
<sequence>MSPALRSLRIWGTYKSQFRACLLTLDTMRAFTLFALVPIALATSTLFPRQQVPQAPAGITPDQASCLESCDESVIQSHQSEIESCGGSTDSLGIQACLCKSDYWSSFKGCYTKCLDSATAKIGTDALDSLCASVNGGSGGTGTGAPAPATTDDTGKGAARMLSAHESLVVGFVALSFAGVATL</sequence>
<accession>A0A165IEV2</accession>
<proteinExistence type="predicted"/>
<gene>
    <name evidence="1" type="ORF">EXIGLDRAFT_717407</name>
</gene>
<evidence type="ECO:0000313" key="1">
    <source>
        <dbReference type="EMBL" id="KZV93306.1"/>
    </source>
</evidence>
<dbReference type="Proteomes" id="UP000077266">
    <property type="component" value="Unassembled WGS sequence"/>
</dbReference>
<evidence type="ECO:0000313" key="2">
    <source>
        <dbReference type="Proteomes" id="UP000077266"/>
    </source>
</evidence>
<reference evidence="1 2" key="1">
    <citation type="journal article" date="2016" name="Mol. Biol. Evol.">
        <title>Comparative Genomics of Early-Diverging Mushroom-Forming Fungi Provides Insights into the Origins of Lignocellulose Decay Capabilities.</title>
        <authorList>
            <person name="Nagy L.G."/>
            <person name="Riley R."/>
            <person name="Tritt A."/>
            <person name="Adam C."/>
            <person name="Daum C."/>
            <person name="Floudas D."/>
            <person name="Sun H."/>
            <person name="Yadav J.S."/>
            <person name="Pangilinan J."/>
            <person name="Larsson K.H."/>
            <person name="Matsuura K."/>
            <person name="Barry K."/>
            <person name="Labutti K."/>
            <person name="Kuo R."/>
            <person name="Ohm R.A."/>
            <person name="Bhattacharya S.S."/>
            <person name="Shirouzu T."/>
            <person name="Yoshinaga Y."/>
            <person name="Martin F.M."/>
            <person name="Grigoriev I.V."/>
            <person name="Hibbett D.S."/>
        </authorList>
    </citation>
    <scope>NUCLEOTIDE SEQUENCE [LARGE SCALE GENOMIC DNA]</scope>
    <source>
        <strain evidence="1 2">HHB12029</strain>
    </source>
</reference>
<keyword evidence="2" id="KW-1185">Reference proteome</keyword>
<dbReference type="AlphaFoldDB" id="A0A165IEV2"/>
<organism evidence="1 2">
    <name type="scientific">Exidia glandulosa HHB12029</name>
    <dbReference type="NCBI Taxonomy" id="1314781"/>
    <lineage>
        <taxon>Eukaryota</taxon>
        <taxon>Fungi</taxon>
        <taxon>Dikarya</taxon>
        <taxon>Basidiomycota</taxon>
        <taxon>Agaricomycotina</taxon>
        <taxon>Agaricomycetes</taxon>
        <taxon>Auriculariales</taxon>
        <taxon>Exidiaceae</taxon>
        <taxon>Exidia</taxon>
    </lineage>
</organism>
<name>A0A165IEV2_EXIGL</name>
<protein>
    <submittedName>
        <fullName evidence="1">Uncharacterized protein</fullName>
    </submittedName>
</protein>